<evidence type="ECO:0000256" key="1">
    <source>
        <dbReference type="SAM" id="MobiDB-lite"/>
    </source>
</evidence>
<dbReference type="Proteomes" id="UP000235388">
    <property type="component" value="Unassembled WGS sequence"/>
</dbReference>
<evidence type="ECO:0000313" key="3">
    <source>
        <dbReference type="EMBL" id="PLW38765.1"/>
    </source>
</evidence>
<sequence length="183" mass="20610">MKITGIITINILFSVSAICAVELASSSEKIPHIPDTDWEITSDRYLGRNMVRGVYALAFDQPDLVIGTKKSAFHLEASKGAEPDTIKIHNHSPQKLDYRLKDLNIRYWDAGERRFNYRWLFGIIGPDEKFTISATQIQVDVKPRNMDEHLRQISSSTLSNQMSSLTLSKPTQSLGPSPMDESS</sequence>
<name>A0A2N5V4R9_9BASI</name>
<evidence type="ECO:0000313" key="5">
    <source>
        <dbReference type="Proteomes" id="UP000235388"/>
    </source>
</evidence>
<organism evidence="4 6">
    <name type="scientific">Puccinia coronata f. sp. avenae</name>
    <dbReference type="NCBI Taxonomy" id="200324"/>
    <lineage>
        <taxon>Eukaryota</taxon>
        <taxon>Fungi</taxon>
        <taxon>Dikarya</taxon>
        <taxon>Basidiomycota</taxon>
        <taxon>Pucciniomycotina</taxon>
        <taxon>Pucciniomycetes</taxon>
        <taxon>Pucciniales</taxon>
        <taxon>Pucciniaceae</taxon>
        <taxon>Puccinia</taxon>
    </lineage>
</organism>
<feature type="signal peptide" evidence="2">
    <location>
        <begin position="1"/>
        <end position="20"/>
    </location>
</feature>
<feature type="region of interest" description="Disordered" evidence="1">
    <location>
        <begin position="157"/>
        <end position="183"/>
    </location>
</feature>
<dbReference type="EMBL" id="PGCJ01000203">
    <property type="protein sequence ID" value="PLW38765.1"/>
    <property type="molecule type" value="Genomic_DNA"/>
</dbReference>
<feature type="compositionally biased region" description="Polar residues" evidence="1">
    <location>
        <begin position="169"/>
        <end position="183"/>
    </location>
</feature>
<gene>
    <name evidence="3" type="ORF">PCANC_19299</name>
    <name evidence="4" type="ORF">PCASD_06933</name>
</gene>
<proteinExistence type="predicted"/>
<dbReference type="AlphaFoldDB" id="A0A2N5V4R9"/>
<keyword evidence="5" id="KW-1185">Reference proteome</keyword>
<dbReference type="EMBL" id="PGCI01000052">
    <property type="protein sequence ID" value="PLW44993.1"/>
    <property type="molecule type" value="Genomic_DNA"/>
</dbReference>
<reference evidence="5 6" key="1">
    <citation type="submission" date="2017-11" db="EMBL/GenBank/DDBJ databases">
        <title>De novo assembly and phasing of dikaryotic genomes from two isolates of Puccinia coronata f. sp. avenae, the causal agent of oat crown rust.</title>
        <authorList>
            <person name="Miller M.E."/>
            <person name="Zhang Y."/>
            <person name="Omidvar V."/>
            <person name="Sperschneider J."/>
            <person name="Schwessinger B."/>
            <person name="Raley C."/>
            <person name="Palmer J.M."/>
            <person name="Garnica D."/>
            <person name="Upadhyaya N."/>
            <person name="Rathjen J."/>
            <person name="Taylor J.M."/>
            <person name="Park R.F."/>
            <person name="Dodds P.N."/>
            <person name="Hirsch C.D."/>
            <person name="Kianian S.F."/>
            <person name="Figueroa M."/>
        </authorList>
    </citation>
    <scope>NUCLEOTIDE SEQUENCE [LARGE SCALE GENOMIC DNA]</scope>
    <source>
        <strain evidence="3">12NC29</strain>
        <strain evidence="4">12SD80</strain>
    </source>
</reference>
<evidence type="ECO:0000313" key="4">
    <source>
        <dbReference type="EMBL" id="PLW44993.1"/>
    </source>
</evidence>
<accession>A0A2N5V4R9</accession>
<keyword evidence="2" id="KW-0732">Signal</keyword>
<evidence type="ECO:0000256" key="2">
    <source>
        <dbReference type="SAM" id="SignalP"/>
    </source>
</evidence>
<comment type="caution">
    <text evidence="4">The sequence shown here is derived from an EMBL/GenBank/DDBJ whole genome shotgun (WGS) entry which is preliminary data.</text>
</comment>
<protein>
    <submittedName>
        <fullName evidence="4">Uncharacterized protein</fullName>
    </submittedName>
</protein>
<evidence type="ECO:0000313" key="6">
    <source>
        <dbReference type="Proteomes" id="UP000235392"/>
    </source>
</evidence>
<feature type="chain" id="PRO_5015083980" evidence="2">
    <location>
        <begin position="21"/>
        <end position="183"/>
    </location>
</feature>
<feature type="compositionally biased region" description="Low complexity" evidence="1">
    <location>
        <begin position="157"/>
        <end position="168"/>
    </location>
</feature>
<dbReference type="Proteomes" id="UP000235392">
    <property type="component" value="Unassembled WGS sequence"/>
</dbReference>